<dbReference type="EMBL" id="AC153123">
    <property type="protein sequence ID" value="ABE87597.1"/>
    <property type="molecule type" value="Genomic_DNA"/>
</dbReference>
<name>Q1RU85_MEDTR</name>
<gene>
    <name evidence="1" type="ORF">MtrDRAFT_AC153123g15v2</name>
</gene>
<proteinExistence type="predicted"/>
<evidence type="ECO:0000313" key="1">
    <source>
        <dbReference type="EMBL" id="ABE87597.1"/>
    </source>
</evidence>
<reference evidence="1" key="1">
    <citation type="submission" date="2006-03" db="EMBL/GenBank/DDBJ databases">
        <authorList>
            <person name="Lin S."/>
            <person name="Dixon R."/>
            <person name="May G."/>
            <person name="Sumner L."/>
            <person name="Gonzales B."/>
            <person name="Cook D."/>
            <person name="Kim D."/>
            <person name="Young N."/>
            <person name="Cannon S."/>
            <person name="Roe B.A."/>
        </authorList>
    </citation>
    <scope>NUCLEOTIDE SEQUENCE</scope>
</reference>
<organism evidence="1">
    <name type="scientific">Medicago truncatula</name>
    <name type="common">Barrel medic</name>
    <name type="synonym">Medicago tribuloides</name>
    <dbReference type="NCBI Taxonomy" id="3880"/>
    <lineage>
        <taxon>Eukaryota</taxon>
        <taxon>Viridiplantae</taxon>
        <taxon>Streptophyta</taxon>
        <taxon>Embryophyta</taxon>
        <taxon>Tracheophyta</taxon>
        <taxon>Spermatophyta</taxon>
        <taxon>Magnoliopsida</taxon>
        <taxon>eudicotyledons</taxon>
        <taxon>Gunneridae</taxon>
        <taxon>Pentapetalae</taxon>
        <taxon>rosids</taxon>
        <taxon>fabids</taxon>
        <taxon>Fabales</taxon>
        <taxon>Fabaceae</taxon>
        <taxon>Papilionoideae</taxon>
        <taxon>50 kb inversion clade</taxon>
        <taxon>NPAAA clade</taxon>
        <taxon>Hologalegina</taxon>
        <taxon>IRL clade</taxon>
        <taxon>Trifolieae</taxon>
        <taxon>Medicago</taxon>
    </lineage>
</organism>
<sequence length="58" mass="6404">MLTAIVTAASRTIGFQSPLSSLGYYRTHVIQYPPLDAHLVILAQSQPSIKSRICINFD</sequence>
<reference evidence="1" key="2">
    <citation type="submission" date="2007-04" db="EMBL/GenBank/DDBJ databases">
        <authorList>
            <consortium name="The International Medicago Genome Annotation Group"/>
        </authorList>
    </citation>
    <scope>NUCLEOTIDE SEQUENCE</scope>
</reference>
<accession>Q1RU85</accession>
<protein>
    <submittedName>
        <fullName evidence="1">Uncharacterized protein</fullName>
    </submittedName>
</protein>
<dbReference type="AlphaFoldDB" id="Q1RU85"/>